<accession>A0AAX4JSD8</accession>
<dbReference type="RefSeq" id="XP_066074151.1">
    <property type="nucleotide sequence ID" value="XM_066218054.1"/>
</dbReference>
<reference evidence="2 3" key="1">
    <citation type="submission" date="2024-01" db="EMBL/GenBank/DDBJ databases">
        <title>Comparative genomics of Cryptococcus and Kwoniella reveals pathogenesis evolution and contrasting modes of karyotype evolution via chromosome fusion or intercentromeric recombination.</title>
        <authorList>
            <person name="Coelho M.A."/>
            <person name="David-Palma M."/>
            <person name="Shea T."/>
            <person name="Bowers K."/>
            <person name="McGinley-Smith S."/>
            <person name="Mohammad A.W."/>
            <person name="Gnirke A."/>
            <person name="Yurkov A.M."/>
            <person name="Nowrousian M."/>
            <person name="Sun S."/>
            <person name="Cuomo C.A."/>
            <person name="Heitman J."/>
        </authorList>
    </citation>
    <scope>NUCLEOTIDE SEQUENCE [LARGE SCALE GENOMIC DNA]</scope>
    <source>
        <strain evidence="2 3">CBS 6074</strain>
    </source>
</reference>
<dbReference type="EMBL" id="CP144099">
    <property type="protein sequence ID" value="WWC87388.1"/>
    <property type="molecule type" value="Genomic_DNA"/>
</dbReference>
<feature type="region of interest" description="Disordered" evidence="1">
    <location>
        <begin position="115"/>
        <end position="178"/>
    </location>
</feature>
<name>A0AAX4JSD8_9TREE</name>
<organism evidence="2 3">
    <name type="scientific">Kwoniella dendrophila CBS 6074</name>
    <dbReference type="NCBI Taxonomy" id="1295534"/>
    <lineage>
        <taxon>Eukaryota</taxon>
        <taxon>Fungi</taxon>
        <taxon>Dikarya</taxon>
        <taxon>Basidiomycota</taxon>
        <taxon>Agaricomycotina</taxon>
        <taxon>Tremellomycetes</taxon>
        <taxon>Tremellales</taxon>
        <taxon>Cryptococcaceae</taxon>
        <taxon>Kwoniella</taxon>
    </lineage>
</organism>
<gene>
    <name evidence="2" type="ORF">L201_002277</name>
</gene>
<keyword evidence="3" id="KW-1185">Reference proteome</keyword>
<feature type="region of interest" description="Disordered" evidence="1">
    <location>
        <begin position="295"/>
        <end position="373"/>
    </location>
</feature>
<evidence type="ECO:0000256" key="1">
    <source>
        <dbReference type="SAM" id="MobiDB-lite"/>
    </source>
</evidence>
<protein>
    <submittedName>
        <fullName evidence="2">Uncharacterized protein</fullName>
    </submittedName>
</protein>
<evidence type="ECO:0000313" key="3">
    <source>
        <dbReference type="Proteomes" id="UP001355207"/>
    </source>
</evidence>
<feature type="compositionally biased region" description="Basic and acidic residues" evidence="1">
    <location>
        <begin position="152"/>
        <end position="167"/>
    </location>
</feature>
<feature type="compositionally biased region" description="Low complexity" evidence="1">
    <location>
        <begin position="326"/>
        <end position="344"/>
    </location>
</feature>
<dbReference type="GeneID" id="91092949"/>
<evidence type="ECO:0000313" key="2">
    <source>
        <dbReference type="EMBL" id="WWC87388.1"/>
    </source>
</evidence>
<feature type="compositionally biased region" description="Low complexity" evidence="1">
    <location>
        <begin position="354"/>
        <end position="373"/>
    </location>
</feature>
<dbReference type="Proteomes" id="UP001355207">
    <property type="component" value="Chromosome 2"/>
</dbReference>
<feature type="compositionally biased region" description="Gly residues" evidence="1">
    <location>
        <begin position="309"/>
        <end position="325"/>
    </location>
</feature>
<proteinExistence type="predicted"/>
<sequence length="436" mass="47590">MPPSSRQATSNEDFEEEIGRIQSDTDNFNHRGGFNFGNTSNTFQTQSEVTEHNRVAARALMNMASQIDPSIASQHNYNFTGSQHSLMPFQPGWANDLLTTRGNMPPPLLNPSAFVNPGWSGHSTDSGFGHGLQGNPKRSIGPVRTNSQSSTHTREDHRFRPYAESDKPSSVAGSLTSAGEKNRNWLNMKFTEESGYEHTPIDFEIHSTRLAEWKDIHERIKTITAKSRNKLLKEYPEYANSEIVQPPEWSWVEMRFQAPTGGGGFERPFGRIQPESTDEMKELFRKCELLQFGAPRSITRRTTTSARGTGRGGRGGGRGGSGRGRGNATTTTTPTTTRTTSGEGRAAGGRGSRTEAGAARGSTASASTSRPTTTFDFNSLSISSAADPASNEAWAAKVPISRRTTVESVAPTPRVSDVYVPDDNPTAIIPFEEQDD</sequence>
<dbReference type="AlphaFoldDB" id="A0AAX4JSD8"/>